<dbReference type="PANTHER" id="PTHR43711">
    <property type="entry name" value="TWO-COMPONENT HISTIDINE KINASE"/>
    <property type="match status" value="1"/>
</dbReference>
<evidence type="ECO:0000256" key="1">
    <source>
        <dbReference type="ARBA" id="ARBA00000085"/>
    </source>
</evidence>
<name>A0A1I2E8P9_9BACT</name>
<dbReference type="STRING" id="662367.SAMN05216167_12166"/>
<evidence type="ECO:0000313" key="8">
    <source>
        <dbReference type="EMBL" id="SFE89215.1"/>
    </source>
</evidence>
<keyword evidence="6" id="KW-0902">Two-component regulatory system</keyword>
<dbReference type="InterPro" id="IPR050736">
    <property type="entry name" value="Sensor_HK_Regulatory"/>
</dbReference>
<evidence type="ECO:0000256" key="5">
    <source>
        <dbReference type="ARBA" id="ARBA00022777"/>
    </source>
</evidence>
<reference evidence="8 9" key="1">
    <citation type="submission" date="2016-10" db="EMBL/GenBank/DDBJ databases">
        <authorList>
            <person name="de Groot N.N."/>
        </authorList>
    </citation>
    <scope>NUCLEOTIDE SEQUENCE [LARGE SCALE GENOMIC DNA]</scope>
    <source>
        <strain evidence="8 9">DSM 26130</strain>
    </source>
</reference>
<dbReference type="SMART" id="SM00086">
    <property type="entry name" value="PAC"/>
    <property type="match status" value="3"/>
</dbReference>
<accession>A0A1I2E8P9</accession>
<dbReference type="EMBL" id="FOLQ01000021">
    <property type="protein sequence ID" value="SFE89215.1"/>
    <property type="molecule type" value="Genomic_DNA"/>
</dbReference>
<dbReference type="CDD" id="cd00075">
    <property type="entry name" value="HATPase"/>
    <property type="match status" value="1"/>
</dbReference>
<dbReference type="CDD" id="cd00130">
    <property type="entry name" value="PAS"/>
    <property type="match status" value="2"/>
</dbReference>
<dbReference type="Pfam" id="PF00512">
    <property type="entry name" value="HisKA"/>
    <property type="match status" value="1"/>
</dbReference>
<dbReference type="NCBIfam" id="TIGR00229">
    <property type="entry name" value="sensory_box"/>
    <property type="match status" value="2"/>
</dbReference>
<keyword evidence="4" id="KW-0808">Transferase</keyword>
<sequence>MGAHKATTLPFLVGGGEMGERISANDWSSTSLGPPGQWPQSLRSALGICLNAPAPILICWGADLLMLYNDAYRLILGNKHPQSLGRKAQAVWPELWHTLGPKLLDVCTRGQANGADNQLLLINRHGFLEAGYFSFSHSPIYDETGGVGGVFCLVTETTDTHLAEQQKRELIWAGQENERNLATLFDQASVGVAIIGPGPDFILEMANPFYGNLVGRSVDSLLGQPLLDAMPELVEQGVREVVMQVLTTGVPCVNRALPVVLLRDGQRETIYVDKIYQPRRTIDPSNGVDIITGVVVILTDITTTVRSRQQVEANERVLDAMIRQTPLGVGIWYGPEYIIERANPVLCQLWNHTPDELLSKPLFEASPESKGQGFEAMLDNVRTTAVAVKGSDQPARLYRNGHLETVYFDFIYEPLLSPEGHVDRIMVVATEVTKAREERHLMAENAKRLETLFEQAPVAVAIVGEGPAFVFELANPVYCDIAGRTVDQLVGKPMLEAIPEVVGLGFDTLLAGVIETGIPYVSRESTIDFIREGQRNVMYADFVYQPRREPDGRITGVVVIATDITLAVKTRQRVEVNERLLKTIIQQTPLGIGIYRGKDYMIELTNPALKQLWGRSLEQLNQQPLFEAVPELAGQEFKARLEAVSRTGLPYEGQEIPTQLLRNGQPDTIYFDYVFEPLHQSEEGIDRIMMVCTDVTERVMARQQTDQLLIRERQLNELKSNFITLASHEFRTPMGTILSSASLIGRYDGPNDSEKRARHVQHIKLAVQSLTGLLTDFLSISQMEQSSLRALPHPLHIVTFCQEVIQYMQAQIKPLQSIVYTHRSGDPTMFLDGPMLKHILINLLSNASKYSADGQPIELTTSVADDKLWLVVKDDGIGIPETDQDQLFSSFFRGRNVDHVEGTGLGLYVVKRYVDLLGGAIHFTSQLDAGTVFTIQLPLVPPFP</sequence>
<dbReference type="OrthoDB" id="9766459at2"/>
<dbReference type="Gene3D" id="1.10.287.130">
    <property type="match status" value="1"/>
</dbReference>
<dbReference type="PANTHER" id="PTHR43711:SF26">
    <property type="entry name" value="SENSOR HISTIDINE KINASE RCSC"/>
    <property type="match status" value="1"/>
</dbReference>
<dbReference type="AlphaFoldDB" id="A0A1I2E8P9"/>
<evidence type="ECO:0000256" key="2">
    <source>
        <dbReference type="ARBA" id="ARBA00012438"/>
    </source>
</evidence>
<dbReference type="SMART" id="SM00388">
    <property type="entry name" value="HisKA"/>
    <property type="match status" value="1"/>
</dbReference>
<dbReference type="GO" id="GO:0000155">
    <property type="term" value="F:phosphorelay sensor kinase activity"/>
    <property type="evidence" value="ECO:0007669"/>
    <property type="project" value="InterPro"/>
</dbReference>
<dbReference type="InterPro" id="IPR036097">
    <property type="entry name" value="HisK_dim/P_sf"/>
</dbReference>
<comment type="catalytic activity">
    <reaction evidence="1">
        <text>ATP + protein L-histidine = ADP + protein N-phospho-L-histidine.</text>
        <dbReference type="EC" id="2.7.13.3"/>
    </reaction>
</comment>
<evidence type="ECO:0000259" key="7">
    <source>
        <dbReference type="PROSITE" id="PS50109"/>
    </source>
</evidence>
<dbReference type="PRINTS" id="PR00344">
    <property type="entry name" value="BCTRLSENSOR"/>
</dbReference>
<dbReference type="SUPFAM" id="SSF55874">
    <property type="entry name" value="ATPase domain of HSP90 chaperone/DNA topoisomerase II/histidine kinase"/>
    <property type="match status" value="1"/>
</dbReference>
<dbReference type="InterPro" id="IPR003661">
    <property type="entry name" value="HisK_dim/P_dom"/>
</dbReference>
<dbReference type="Proteomes" id="UP000198598">
    <property type="component" value="Unassembled WGS sequence"/>
</dbReference>
<proteinExistence type="predicted"/>
<dbReference type="SUPFAM" id="SSF55785">
    <property type="entry name" value="PYP-like sensor domain (PAS domain)"/>
    <property type="match status" value="5"/>
</dbReference>
<dbReference type="InterPro" id="IPR000014">
    <property type="entry name" value="PAS"/>
</dbReference>
<dbReference type="EC" id="2.7.13.3" evidence="2"/>
<dbReference type="SMART" id="SM00091">
    <property type="entry name" value="PAS"/>
    <property type="match status" value="4"/>
</dbReference>
<dbReference type="CDD" id="cd00082">
    <property type="entry name" value="HisKA"/>
    <property type="match status" value="1"/>
</dbReference>
<keyword evidence="3" id="KW-0597">Phosphoprotein</keyword>
<dbReference type="InterPro" id="IPR001610">
    <property type="entry name" value="PAC"/>
</dbReference>
<dbReference type="InterPro" id="IPR004358">
    <property type="entry name" value="Sig_transdc_His_kin-like_C"/>
</dbReference>
<dbReference type="InterPro" id="IPR035965">
    <property type="entry name" value="PAS-like_dom_sf"/>
</dbReference>
<dbReference type="Pfam" id="PF02518">
    <property type="entry name" value="HATPase_c"/>
    <property type="match status" value="1"/>
</dbReference>
<protein>
    <recommendedName>
        <fullName evidence="2">histidine kinase</fullName>
        <ecNumber evidence="2">2.7.13.3</ecNumber>
    </recommendedName>
</protein>
<keyword evidence="9" id="KW-1185">Reference proteome</keyword>
<dbReference type="InterPro" id="IPR003594">
    <property type="entry name" value="HATPase_dom"/>
</dbReference>
<evidence type="ECO:0000256" key="4">
    <source>
        <dbReference type="ARBA" id="ARBA00022679"/>
    </source>
</evidence>
<dbReference type="PROSITE" id="PS50109">
    <property type="entry name" value="HIS_KIN"/>
    <property type="match status" value="1"/>
</dbReference>
<organism evidence="8 9">
    <name type="scientific">Spirosoma endophyticum</name>
    <dbReference type="NCBI Taxonomy" id="662367"/>
    <lineage>
        <taxon>Bacteria</taxon>
        <taxon>Pseudomonadati</taxon>
        <taxon>Bacteroidota</taxon>
        <taxon>Cytophagia</taxon>
        <taxon>Cytophagales</taxon>
        <taxon>Cytophagaceae</taxon>
        <taxon>Spirosoma</taxon>
    </lineage>
</organism>
<feature type="domain" description="Histidine kinase" evidence="7">
    <location>
        <begin position="725"/>
        <end position="941"/>
    </location>
</feature>
<gene>
    <name evidence="8" type="ORF">SAMN05216167_12166</name>
</gene>
<dbReference type="InterPro" id="IPR005467">
    <property type="entry name" value="His_kinase_dom"/>
</dbReference>
<dbReference type="Pfam" id="PF08448">
    <property type="entry name" value="PAS_4"/>
    <property type="match status" value="3"/>
</dbReference>
<dbReference type="SMART" id="SM00387">
    <property type="entry name" value="HATPase_c"/>
    <property type="match status" value="1"/>
</dbReference>
<evidence type="ECO:0000256" key="6">
    <source>
        <dbReference type="ARBA" id="ARBA00023012"/>
    </source>
</evidence>
<dbReference type="RefSeq" id="WP_093833162.1">
    <property type="nucleotide sequence ID" value="NZ_FOLQ01000021.1"/>
</dbReference>
<keyword evidence="5" id="KW-0418">Kinase</keyword>
<evidence type="ECO:0000256" key="3">
    <source>
        <dbReference type="ARBA" id="ARBA00022553"/>
    </source>
</evidence>
<dbReference type="Gene3D" id="3.30.450.20">
    <property type="entry name" value="PAS domain"/>
    <property type="match status" value="5"/>
</dbReference>
<dbReference type="Gene3D" id="3.30.565.10">
    <property type="entry name" value="Histidine kinase-like ATPase, C-terminal domain"/>
    <property type="match status" value="1"/>
</dbReference>
<dbReference type="InterPro" id="IPR013656">
    <property type="entry name" value="PAS_4"/>
</dbReference>
<dbReference type="InterPro" id="IPR036890">
    <property type="entry name" value="HATPase_C_sf"/>
</dbReference>
<evidence type="ECO:0000313" key="9">
    <source>
        <dbReference type="Proteomes" id="UP000198598"/>
    </source>
</evidence>
<dbReference type="SUPFAM" id="SSF47384">
    <property type="entry name" value="Homodimeric domain of signal transducing histidine kinase"/>
    <property type="match status" value="1"/>
</dbReference>